<feature type="region of interest" description="Disordered" evidence="1">
    <location>
        <begin position="19"/>
        <end position="66"/>
    </location>
</feature>
<comment type="caution">
    <text evidence="2">The sequence shown here is derived from an EMBL/GenBank/DDBJ whole genome shotgun (WGS) entry which is preliminary data.</text>
</comment>
<dbReference type="AlphaFoldDB" id="A0AAV7PJU4"/>
<reference evidence="2" key="1">
    <citation type="journal article" date="2022" name="bioRxiv">
        <title>Sequencing and chromosome-scale assembly of the giantPleurodeles waltlgenome.</title>
        <authorList>
            <person name="Brown T."/>
            <person name="Elewa A."/>
            <person name="Iarovenko S."/>
            <person name="Subramanian E."/>
            <person name="Araus A.J."/>
            <person name="Petzold A."/>
            <person name="Susuki M."/>
            <person name="Suzuki K.-i.T."/>
            <person name="Hayashi T."/>
            <person name="Toyoda A."/>
            <person name="Oliveira C."/>
            <person name="Osipova E."/>
            <person name="Leigh N.D."/>
            <person name="Simon A."/>
            <person name="Yun M.H."/>
        </authorList>
    </citation>
    <scope>NUCLEOTIDE SEQUENCE</scope>
    <source>
        <strain evidence="2">20211129_DDA</strain>
        <tissue evidence="2">Liver</tissue>
    </source>
</reference>
<dbReference type="Proteomes" id="UP001066276">
    <property type="component" value="Chromosome 7"/>
</dbReference>
<sequence>MGLLLPSFWRRRARLSLLPNAQEGRRRLRLEPPPPSRLTPGVKENRDPERPSVTHEHPGHNRVSHR</sequence>
<name>A0AAV7PJU4_PLEWA</name>
<evidence type="ECO:0000313" key="3">
    <source>
        <dbReference type="Proteomes" id="UP001066276"/>
    </source>
</evidence>
<evidence type="ECO:0000313" key="2">
    <source>
        <dbReference type="EMBL" id="KAJ1127657.1"/>
    </source>
</evidence>
<dbReference type="EMBL" id="JANPWB010000011">
    <property type="protein sequence ID" value="KAJ1127657.1"/>
    <property type="molecule type" value="Genomic_DNA"/>
</dbReference>
<evidence type="ECO:0000256" key="1">
    <source>
        <dbReference type="SAM" id="MobiDB-lite"/>
    </source>
</evidence>
<accession>A0AAV7PJU4</accession>
<feature type="compositionally biased region" description="Basic and acidic residues" evidence="1">
    <location>
        <begin position="43"/>
        <end position="59"/>
    </location>
</feature>
<organism evidence="2 3">
    <name type="scientific">Pleurodeles waltl</name>
    <name type="common">Iberian ribbed newt</name>
    <dbReference type="NCBI Taxonomy" id="8319"/>
    <lineage>
        <taxon>Eukaryota</taxon>
        <taxon>Metazoa</taxon>
        <taxon>Chordata</taxon>
        <taxon>Craniata</taxon>
        <taxon>Vertebrata</taxon>
        <taxon>Euteleostomi</taxon>
        <taxon>Amphibia</taxon>
        <taxon>Batrachia</taxon>
        <taxon>Caudata</taxon>
        <taxon>Salamandroidea</taxon>
        <taxon>Salamandridae</taxon>
        <taxon>Pleurodelinae</taxon>
        <taxon>Pleurodeles</taxon>
    </lineage>
</organism>
<gene>
    <name evidence="2" type="ORF">NDU88_006052</name>
</gene>
<protein>
    <submittedName>
        <fullName evidence="2">Uncharacterized protein</fullName>
    </submittedName>
</protein>
<keyword evidence="3" id="KW-1185">Reference proteome</keyword>
<proteinExistence type="predicted"/>